<evidence type="ECO:0000256" key="1">
    <source>
        <dbReference type="SAM" id="MobiDB-lite"/>
    </source>
</evidence>
<dbReference type="EMBL" id="JANPWB010000007">
    <property type="protein sequence ID" value="KAJ1173193.1"/>
    <property type="molecule type" value="Genomic_DNA"/>
</dbReference>
<name>A0AAV7T9F9_PLEWA</name>
<sequence length="124" mass="13840">MTADRAPCLTPQVNGGDATPSRAAQAERQRRVPGALRPAAHEADCLRHLSPQRRRCYRLFRPQSGQHQCRRTPAAPSPRQLRPDRRNGRKGPQPQRSLTECRPSCWLAKVLAGLKSFLTAVPNT</sequence>
<reference evidence="2" key="1">
    <citation type="journal article" date="2022" name="bioRxiv">
        <title>Sequencing and chromosome-scale assembly of the giantPleurodeles waltlgenome.</title>
        <authorList>
            <person name="Brown T."/>
            <person name="Elewa A."/>
            <person name="Iarovenko S."/>
            <person name="Subramanian E."/>
            <person name="Araus A.J."/>
            <person name="Petzold A."/>
            <person name="Susuki M."/>
            <person name="Suzuki K.-i.T."/>
            <person name="Hayashi T."/>
            <person name="Toyoda A."/>
            <person name="Oliveira C."/>
            <person name="Osipova E."/>
            <person name="Leigh N.D."/>
            <person name="Simon A."/>
            <person name="Yun M.H."/>
        </authorList>
    </citation>
    <scope>NUCLEOTIDE SEQUENCE</scope>
    <source>
        <strain evidence="2">20211129_DDA</strain>
        <tissue evidence="2">Liver</tissue>
    </source>
</reference>
<gene>
    <name evidence="2" type="ORF">NDU88_005033</name>
</gene>
<dbReference type="AlphaFoldDB" id="A0AAV7T9F9"/>
<evidence type="ECO:0000313" key="2">
    <source>
        <dbReference type="EMBL" id="KAJ1173193.1"/>
    </source>
</evidence>
<feature type="region of interest" description="Disordered" evidence="1">
    <location>
        <begin position="61"/>
        <end position="98"/>
    </location>
</feature>
<accession>A0AAV7T9F9</accession>
<proteinExistence type="predicted"/>
<organism evidence="2 3">
    <name type="scientific">Pleurodeles waltl</name>
    <name type="common">Iberian ribbed newt</name>
    <dbReference type="NCBI Taxonomy" id="8319"/>
    <lineage>
        <taxon>Eukaryota</taxon>
        <taxon>Metazoa</taxon>
        <taxon>Chordata</taxon>
        <taxon>Craniata</taxon>
        <taxon>Vertebrata</taxon>
        <taxon>Euteleostomi</taxon>
        <taxon>Amphibia</taxon>
        <taxon>Batrachia</taxon>
        <taxon>Caudata</taxon>
        <taxon>Salamandroidea</taxon>
        <taxon>Salamandridae</taxon>
        <taxon>Pleurodelinae</taxon>
        <taxon>Pleurodeles</taxon>
    </lineage>
</organism>
<keyword evidence="3" id="KW-1185">Reference proteome</keyword>
<comment type="caution">
    <text evidence="2">The sequence shown here is derived from an EMBL/GenBank/DDBJ whole genome shotgun (WGS) entry which is preliminary data.</text>
</comment>
<protein>
    <submittedName>
        <fullName evidence="2">Uncharacterized protein</fullName>
    </submittedName>
</protein>
<dbReference type="Proteomes" id="UP001066276">
    <property type="component" value="Chromosome 4_1"/>
</dbReference>
<evidence type="ECO:0000313" key="3">
    <source>
        <dbReference type="Proteomes" id="UP001066276"/>
    </source>
</evidence>
<feature type="region of interest" description="Disordered" evidence="1">
    <location>
        <begin position="1"/>
        <end position="36"/>
    </location>
</feature>